<dbReference type="PRINTS" id="PR00992">
    <property type="entry name" value="ALARACEMASE"/>
</dbReference>
<dbReference type="Gene3D" id="3.20.20.10">
    <property type="entry name" value="Alanine racemase"/>
    <property type="match status" value="1"/>
</dbReference>
<dbReference type="InterPro" id="IPR011079">
    <property type="entry name" value="Ala_racemase_C"/>
</dbReference>
<feature type="binding site" evidence="5">
    <location>
        <position position="118"/>
    </location>
    <ligand>
        <name>substrate</name>
    </ligand>
</feature>
<dbReference type="InterPro" id="IPR020622">
    <property type="entry name" value="Ala_racemase_pyridoxalP-BS"/>
</dbReference>
<dbReference type="RefSeq" id="WP_078424365.1">
    <property type="nucleotide sequence ID" value="NZ_CP017258.1"/>
</dbReference>
<dbReference type="Pfam" id="PF01168">
    <property type="entry name" value="Ala_racemase_N"/>
    <property type="match status" value="1"/>
</dbReference>
<dbReference type="GO" id="GO:0005829">
    <property type="term" value="C:cytosol"/>
    <property type="evidence" value="ECO:0007669"/>
    <property type="project" value="TreeGrafter"/>
</dbReference>
<dbReference type="AlphaFoldDB" id="A0A1S6U6R0"/>
<dbReference type="PANTHER" id="PTHR30511:SF0">
    <property type="entry name" value="ALANINE RACEMASE, CATABOLIC-RELATED"/>
    <property type="match status" value="1"/>
</dbReference>
<dbReference type="SMART" id="SM01005">
    <property type="entry name" value="Ala_racemase_C"/>
    <property type="match status" value="1"/>
</dbReference>
<comment type="cofactor">
    <cofactor evidence="1 4">
        <name>pyridoxal 5'-phosphate</name>
        <dbReference type="ChEBI" id="CHEBI:597326"/>
    </cofactor>
</comment>
<dbReference type="SUPFAM" id="SSF51419">
    <property type="entry name" value="PLP-binding barrel"/>
    <property type="match status" value="1"/>
</dbReference>
<dbReference type="GO" id="GO:0030170">
    <property type="term" value="F:pyridoxal phosphate binding"/>
    <property type="evidence" value="ECO:0007669"/>
    <property type="project" value="TreeGrafter"/>
</dbReference>
<dbReference type="InterPro" id="IPR029066">
    <property type="entry name" value="PLP-binding_barrel"/>
</dbReference>
<accession>A0A1S6U6R0</accession>
<proteinExistence type="predicted"/>
<evidence type="ECO:0000256" key="2">
    <source>
        <dbReference type="ARBA" id="ARBA00022898"/>
    </source>
</evidence>
<reference evidence="7" key="1">
    <citation type="submission" date="2016-09" db="EMBL/GenBank/DDBJ databases">
        <title>Comparative genomics of the Campylobacter concisus group.</title>
        <authorList>
            <person name="Miller W.G."/>
            <person name="Yee E."/>
            <person name="Chapman M.H."/>
            <person name="Huynh S."/>
            <person name="Bono J.L."/>
            <person name="On S.L.W."/>
            <person name="StLeger J."/>
            <person name="Foster G."/>
            <person name="Parker C.T."/>
        </authorList>
    </citation>
    <scope>NUCLEOTIDE SEQUENCE [LARGE SCALE GENOMIC DNA]</scope>
    <source>
        <strain evidence="7">RM18021</strain>
    </source>
</reference>
<dbReference type="InterPro" id="IPR009006">
    <property type="entry name" value="Ala_racemase/Decarboxylase_C"/>
</dbReference>
<dbReference type="Pfam" id="PF00842">
    <property type="entry name" value="Ala_racemase_C"/>
    <property type="match status" value="1"/>
</dbReference>
<dbReference type="Gene3D" id="2.40.37.10">
    <property type="entry name" value="Lyase, Ornithine Decarboxylase, Chain A, domain 1"/>
    <property type="match status" value="1"/>
</dbReference>
<keyword evidence="2 4" id="KW-0663">Pyridoxal phosphate</keyword>
<dbReference type="NCBIfam" id="NF000791">
    <property type="entry name" value="PRK00053.2-2"/>
    <property type="match status" value="1"/>
</dbReference>
<dbReference type="SUPFAM" id="SSF50621">
    <property type="entry name" value="Alanine racemase C-terminal domain-like"/>
    <property type="match status" value="1"/>
</dbReference>
<feature type="modified residue" description="N6-(pyridoxal phosphate)lysine" evidence="4">
    <location>
        <position position="33"/>
    </location>
</feature>
<keyword evidence="7" id="KW-1185">Reference proteome</keyword>
<evidence type="ECO:0000256" key="4">
    <source>
        <dbReference type="PIRSR" id="PIRSR600821-50"/>
    </source>
</evidence>
<dbReference type="InterPro" id="IPR000821">
    <property type="entry name" value="Ala_racemase"/>
</dbReference>
<dbReference type="PROSITE" id="PS00395">
    <property type="entry name" value="ALANINE_RACEMASE"/>
    <property type="match status" value="1"/>
</dbReference>
<organism evidence="6 7">
    <name type="scientific">Campylobacter pinnipediorum subsp. caledonicus</name>
    <dbReference type="NCBI Taxonomy" id="1874362"/>
    <lineage>
        <taxon>Bacteria</taxon>
        <taxon>Pseudomonadati</taxon>
        <taxon>Campylobacterota</taxon>
        <taxon>Epsilonproteobacteria</taxon>
        <taxon>Campylobacterales</taxon>
        <taxon>Campylobacteraceae</taxon>
        <taxon>Campylobacter</taxon>
    </lineage>
</organism>
<protein>
    <submittedName>
        <fullName evidence="6">Alanine racemase</fullName>
        <ecNumber evidence="6">5.1.1.1</ecNumber>
    </submittedName>
</protein>
<evidence type="ECO:0000256" key="1">
    <source>
        <dbReference type="ARBA" id="ARBA00001933"/>
    </source>
</evidence>
<dbReference type="EC" id="5.1.1.1" evidence="6"/>
<dbReference type="GO" id="GO:0009252">
    <property type="term" value="P:peptidoglycan biosynthetic process"/>
    <property type="evidence" value="ECO:0007669"/>
    <property type="project" value="TreeGrafter"/>
</dbReference>
<dbReference type="PANTHER" id="PTHR30511">
    <property type="entry name" value="ALANINE RACEMASE"/>
    <property type="match status" value="1"/>
</dbReference>
<evidence type="ECO:0000313" key="7">
    <source>
        <dbReference type="Proteomes" id="UP000190868"/>
    </source>
</evidence>
<dbReference type="Proteomes" id="UP000190868">
    <property type="component" value="Chromosome"/>
</dbReference>
<dbReference type="GO" id="GO:0030632">
    <property type="term" value="P:D-alanine biosynthetic process"/>
    <property type="evidence" value="ECO:0007669"/>
    <property type="project" value="TreeGrafter"/>
</dbReference>
<evidence type="ECO:0000256" key="5">
    <source>
        <dbReference type="PIRSR" id="PIRSR600821-52"/>
    </source>
</evidence>
<evidence type="ECO:0000256" key="3">
    <source>
        <dbReference type="ARBA" id="ARBA00023235"/>
    </source>
</evidence>
<feature type="binding site" evidence="5">
    <location>
        <position position="292"/>
    </location>
    <ligand>
        <name>substrate</name>
    </ligand>
</feature>
<name>A0A1S6U6R0_9BACT</name>
<dbReference type="InterPro" id="IPR001608">
    <property type="entry name" value="Ala_racemase_N"/>
</dbReference>
<dbReference type="EMBL" id="CP017258">
    <property type="protein sequence ID" value="AQW87403.1"/>
    <property type="molecule type" value="Genomic_DNA"/>
</dbReference>
<sequence>MSKIKLDTKAYKNNLNQIINKVGSKDRIILVFKDNAYGHGATVLAPLVRELGFKFCAVKDEREAFELVDFFEKILVLSHIPNGNENDELIYAVNDIASLKKIKNNTKIHLAIDTLMHRNGICYNELDLAFDIIRDKNIILLGAFTHFRSADILNADYFVQKQKFNATKEKIRNFCISQNFQNPIFHSHNSAGLERVYELDDELVRIGMSQFGYCQFNNSLLLKPVLSLWADKVSDRVLKAGSSVGYGAKFTTAKDIKIATYDLGYGDGLLRYDGIGELFLANKNQILGTMSMDSFSCIDGGDSVCVFDNATVFARYFNTIEYDILVKLSPFIQRVLV</sequence>
<keyword evidence="3 6" id="KW-0413">Isomerase</keyword>
<gene>
    <name evidence="6" type="primary">alr</name>
    <name evidence="6" type="ORF">CPIN18021_0577</name>
</gene>
<evidence type="ECO:0000313" key="6">
    <source>
        <dbReference type="EMBL" id="AQW87403.1"/>
    </source>
</evidence>
<dbReference type="GO" id="GO:0008784">
    <property type="term" value="F:alanine racemase activity"/>
    <property type="evidence" value="ECO:0007669"/>
    <property type="project" value="UniProtKB-EC"/>
</dbReference>